<comment type="similarity">
    <text evidence="3">Belongs to the cytochrome P450 family.</text>
</comment>
<evidence type="ECO:0000256" key="7">
    <source>
        <dbReference type="ARBA" id="ARBA00022801"/>
    </source>
</evidence>
<dbReference type="SUPFAM" id="SSF48264">
    <property type="entry name" value="Cytochrome P450"/>
    <property type="match status" value="1"/>
</dbReference>
<dbReference type="Gene3D" id="3.40.50.10810">
    <property type="entry name" value="Tandem AAA-ATPase domain"/>
    <property type="match status" value="1"/>
</dbReference>
<evidence type="ECO:0000313" key="15">
    <source>
        <dbReference type="EMBL" id="KAK7034712.1"/>
    </source>
</evidence>
<dbReference type="EMBL" id="JAYKXP010000055">
    <property type="protein sequence ID" value="KAK7034712.1"/>
    <property type="molecule type" value="Genomic_DNA"/>
</dbReference>
<evidence type="ECO:0000256" key="8">
    <source>
        <dbReference type="ARBA" id="ARBA00022840"/>
    </source>
</evidence>
<dbReference type="Pfam" id="PF00067">
    <property type="entry name" value="p450"/>
    <property type="match status" value="2"/>
</dbReference>
<organism evidence="15 16">
    <name type="scientific">Paramarasmius palmivorus</name>
    <dbReference type="NCBI Taxonomy" id="297713"/>
    <lineage>
        <taxon>Eukaryota</taxon>
        <taxon>Fungi</taxon>
        <taxon>Dikarya</taxon>
        <taxon>Basidiomycota</taxon>
        <taxon>Agaricomycotina</taxon>
        <taxon>Agaricomycetes</taxon>
        <taxon>Agaricomycetidae</taxon>
        <taxon>Agaricales</taxon>
        <taxon>Marasmiineae</taxon>
        <taxon>Marasmiaceae</taxon>
        <taxon>Paramarasmius</taxon>
    </lineage>
</organism>
<evidence type="ECO:0000256" key="6">
    <source>
        <dbReference type="ARBA" id="ARBA00022741"/>
    </source>
</evidence>
<evidence type="ECO:0000256" key="1">
    <source>
        <dbReference type="ARBA" id="ARBA00001971"/>
    </source>
</evidence>
<dbReference type="SUPFAM" id="SSF52540">
    <property type="entry name" value="P-loop containing nucleoside triphosphate hydrolases"/>
    <property type="match status" value="1"/>
</dbReference>
<dbReference type="Gene3D" id="1.10.630.10">
    <property type="entry name" value="Cytochrome P450"/>
    <property type="match status" value="1"/>
</dbReference>
<evidence type="ECO:0000313" key="16">
    <source>
        <dbReference type="Proteomes" id="UP001383192"/>
    </source>
</evidence>
<sequence>MDMVEQLPTRYLDWVGANVPFYVKDKADLTDTRITGRTNSSAAKCGSRAMYLTSATLIIVPANILTQWHREIQKHCGVSPRVFIARNKKELPAARELATAYDIVLMTYPRFSEEYNKRDVKACRYRLCQCSEFPGSRLPNCKCTNPKISPLLQIHWKRLVIDEGHVSASLSTRVTPFAKLLSVDSRWIVTGTPTTNLLGLSFGSRSEESVADVDIAELSSSAFQVPDDGDGANLDDVESDYTRIWTEADDIQRLLNMLVHFVGMKYLADIRMVKTCIKDALLDPKGPRPGAIKMFIQLMSTTMVRHRIEDVEREAILPKLSHESVLLDLDPYAVKSYNALQAAIAINAVDSERQDEDYMFHPKASAFFAICCKAKLNVTTQNNEFLQLTVKNMSQLLFWSIDKELYNVVELQKTSQKTLEHLRNKPHVPESDIKLAEEAFSHVQAACDDTLWRKMQTYEDVPFRVLNIAPSMFESWSLLSGPAHYTPAFMHPDHLFHLRTLAFKHPLKSEDILAALGREYAHEQMLRRHQLEAVHLARNNNDKKVADASKIDTSNAIIKEMEAELRSSLNRLELDEDVDMGDASHMLASRNAEANAAMDKRLAHPSIFPIRVSSSASSKLNYIIDDVLRYSPNEKFLIFSESELTLAHIAEGLLLAGVKFLRFTTQVPQQVREQFVLTFETSDLYRVFLMELKHGARGLNLVTASRVIFCEPVWQADVESQAIKRAHRIGQSRPVHVKTLAIRGTAEEKMLEWKRTHKQPRGSKVPKLPLEEVEIRHFIANPKFLSTSNCDNNMPLLNIPLLTSARPAERVVSGIKKPTIRIPPRLIEPCCWSNWFSWLQSKEAPIPGRSRDEPAEEEKNHGPKGWPLIGNVLDLPTKHPWKACVEWSRTYNSGIVALRIPGATLVVLNKLEDIQELFGKRFALYSDRPKPTIFENMDSESNDVVPELWRTLQMYAPLFACHKFKHLNRKRSGTRKLFKQQFDTVELNTYRHTHLLSASRHLFSCEAIMSVTYGIAPKDSDERYFSLIRELTKFVADKVDPEDFLVDAMPIFEYLPTWFPGARYKAKAAHGKQLLDEVIRKPFDFVRNEIRKGTAMPAVCSRLLSSLEDHDLDKEEVIEEWRNTFGLSFFAGYDPVSLIPIKTTESTDDDVYQTANAACSFVLAMLLYPEVQKKAQAAIDAALKNTGRSLPTFSDHIPYIEALIIELLRWAPVTPLGAFHRLNADDVYQGYFIPEGAVVAPNIWAVMHDQDLYELDVDELRPERFLNDTEDGLNENMGGVMDVAFGFGRRSCAGRVFAKECLWMAITSVLSVYDIVDGLDEFGEPLDKGKIEYSSHLVR</sequence>
<dbReference type="GO" id="GO:0016787">
    <property type="term" value="F:hydrolase activity"/>
    <property type="evidence" value="ECO:0007669"/>
    <property type="project" value="UniProtKB-KW"/>
</dbReference>
<dbReference type="InterPro" id="IPR002401">
    <property type="entry name" value="Cyt_P450_E_grp-I"/>
</dbReference>
<dbReference type="InterPro" id="IPR049730">
    <property type="entry name" value="SNF2/RAD54-like_C"/>
</dbReference>
<dbReference type="PROSITE" id="PS51192">
    <property type="entry name" value="HELICASE_ATP_BIND_1"/>
    <property type="match status" value="1"/>
</dbReference>
<dbReference type="GO" id="GO:0020037">
    <property type="term" value="F:heme binding"/>
    <property type="evidence" value="ECO:0007669"/>
    <property type="project" value="InterPro"/>
</dbReference>
<evidence type="ECO:0000256" key="4">
    <source>
        <dbReference type="ARBA" id="ARBA00022617"/>
    </source>
</evidence>
<keyword evidence="4 12" id="KW-0349">Heme</keyword>
<evidence type="ECO:0000256" key="11">
    <source>
        <dbReference type="ARBA" id="ARBA00023033"/>
    </source>
</evidence>
<feature type="binding site" description="axial binding residue" evidence="12">
    <location>
        <position position="1292"/>
    </location>
    <ligand>
        <name>heme</name>
        <dbReference type="ChEBI" id="CHEBI:30413"/>
    </ligand>
    <ligandPart>
        <name>Fe</name>
        <dbReference type="ChEBI" id="CHEBI:18248"/>
    </ligandPart>
</feature>
<dbReference type="Gene3D" id="3.40.50.300">
    <property type="entry name" value="P-loop containing nucleotide triphosphate hydrolases"/>
    <property type="match status" value="1"/>
</dbReference>
<proteinExistence type="inferred from homology"/>
<dbReference type="Pfam" id="PF00271">
    <property type="entry name" value="Helicase_C"/>
    <property type="match status" value="1"/>
</dbReference>
<dbReference type="GO" id="GO:0005524">
    <property type="term" value="F:ATP binding"/>
    <property type="evidence" value="ECO:0007669"/>
    <property type="project" value="InterPro"/>
</dbReference>
<keyword evidence="5 12" id="KW-0479">Metal-binding</keyword>
<evidence type="ECO:0000256" key="5">
    <source>
        <dbReference type="ARBA" id="ARBA00022723"/>
    </source>
</evidence>
<dbReference type="PROSITE" id="PS00086">
    <property type="entry name" value="CYTOCHROME_P450"/>
    <property type="match status" value="1"/>
</dbReference>
<dbReference type="PRINTS" id="PR00463">
    <property type="entry name" value="EP450I"/>
</dbReference>
<name>A0AAW0C8U3_9AGAR</name>
<evidence type="ECO:0000259" key="14">
    <source>
        <dbReference type="PROSITE" id="PS51194"/>
    </source>
</evidence>
<dbReference type="InterPro" id="IPR014001">
    <property type="entry name" value="Helicase_ATP-bd"/>
</dbReference>
<dbReference type="CDD" id="cd18793">
    <property type="entry name" value="SF2_C_SNF"/>
    <property type="match status" value="1"/>
</dbReference>
<comment type="pathway">
    <text evidence="2">Secondary metabolite biosynthesis.</text>
</comment>
<comment type="cofactor">
    <cofactor evidence="1 12">
        <name>heme</name>
        <dbReference type="ChEBI" id="CHEBI:30413"/>
    </cofactor>
</comment>
<dbReference type="SMART" id="SM00490">
    <property type="entry name" value="HELICc"/>
    <property type="match status" value="1"/>
</dbReference>
<dbReference type="PANTHER" id="PTHR46300">
    <property type="entry name" value="P450, PUTATIVE (EUROFUNG)-RELATED-RELATED"/>
    <property type="match status" value="1"/>
</dbReference>
<keyword evidence="10 12" id="KW-0408">Iron</keyword>
<dbReference type="GO" id="GO:0004497">
    <property type="term" value="F:monooxygenase activity"/>
    <property type="evidence" value="ECO:0007669"/>
    <property type="project" value="UniProtKB-KW"/>
</dbReference>
<dbReference type="Pfam" id="PF00176">
    <property type="entry name" value="SNF2-rel_dom"/>
    <property type="match status" value="1"/>
</dbReference>
<evidence type="ECO:0000256" key="2">
    <source>
        <dbReference type="ARBA" id="ARBA00005179"/>
    </source>
</evidence>
<comment type="caution">
    <text evidence="15">The sequence shown here is derived from an EMBL/GenBank/DDBJ whole genome shotgun (WGS) entry which is preliminary data.</text>
</comment>
<dbReference type="InterPro" id="IPR001128">
    <property type="entry name" value="Cyt_P450"/>
</dbReference>
<dbReference type="GO" id="GO:0005506">
    <property type="term" value="F:iron ion binding"/>
    <property type="evidence" value="ECO:0007669"/>
    <property type="project" value="InterPro"/>
</dbReference>
<keyword evidence="16" id="KW-1185">Reference proteome</keyword>
<gene>
    <name evidence="15" type="ORF">VNI00_012119</name>
</gene>
<dbReference type="PANTHER" id="PTHR46300:SF7">
    <property type="entry name" value="P450, PUTATIVE (EUROFUNG)-RELATED"/>
    <property type="match status" value="1"/>
</dbReference>
<accession>A0AAW0C8U3</accession>
<keyword evidence="9" id="KW-0560">Oxidoreductase</keyword>
<dbReference type="GO" id="GO:0016705">
    <property type="term" value="F:oxidoreductase activity, acting on paired donors, with incorporation or reduction of molecular oxygen"/>
    <property type="evidence" value="ECO:0007669"/>
    <property type="project" value="InterPro"/>
</dbReference>
<evidence type="ECO:0000256" key="3">
    <source>
        <dbReference type="ARBA" id="ARBA00010617"/>
    </source>
</evidence>
<keyword evidence="7" id="KW-0378">Hydrolase</keyword>
<reference evidence="15 16" key="1">
    <citation type="submission" date="2024-01" db="EMBL/GenBank/DDBJ databases">
        <title>A draft genome for a cacao thread blight-causing isolate of Paramarasmius palmivorus.</title>
        <authorList>
            <person name="Baruah I.K."/>
            <person name="Bukari Y."/>
            <person name="Amoako-Attah I."/>
            <person name="Meinhardt L.W."/>
            <person name="Bailey B.A."/>
            <person name="Cohen S.P."/>
        </authorList>
    </citation>
    <scope>NUCLEOTIDE SEQUENCE [LARGE SCALE GENOMIC DNA]</scope>
    <source>
        <strain evidence="15 16">GH-12</strain>
    </source>
</reference>
<keyword evidence="6" id="KW-0547">Nucleotide-binding</keyword>
<protein>
    <recommendedName>
        <fullName evidence="17">Cytochrome P450</fullName>
    </recommendedName>
</protein>
<dbReference type="InterPro" id="IPR000330">
    <property type="entry name" value="SNF2_N"/>
</dbReference>
<evidence type="ECO:0000259" key="13">
    <source>
        <dbReference type="PROSITE" id="PS51192"/>
    </source>
</evidence>
<dbReference type="PROSITE" id="PS51194">
    <property type="entry name" value="HELICASE_CTER"/>
    <property type="match status" value="1"/>
</dbReference>
<dbReference type="InterPro" id="IPR038718">
    <property type="entry name" value="SNF2-like_sf"/>
</dbReference>
<feature type="domain" description="Helicase C-terminal" evidence="14">
    <location>
        <begin position="623"/>
        <end position="776"/>
    </location>
</feature>
<dbReference type="InterPro" id="IPR050364">
    <property type="entry name" value="Cytochrome_P450_fung"/>
</dbReference>
<dbReference type="InterPro" id="IPR017972">
    <property type="entry name" value="Cyt_P450_CS"/>
</dbReference>
<evidence type="ECO:0008006" key="17">
    <source>
        <dbReference type="Google" id="ProtNLM"/>
    </source>
</evidence>
<dbReference type="InterPro" id="IPR036396">
    <property type="entry name" value="Cyt_P450_sf"/>
</dbReference>
<feature type="domain" description="Helicase ATP-binding" evidence="13">
    <location>
        <begin position="23"/>
        <end position="211"/>
    </location>
</feature>
<evidence type="ECO:0000256" key="10">
    <source>
        <dbReference type="ARBA" id="ARBA00023004"/>
    </source>
</evidence>
<evidence type="ECO:0000256" key="12">
    <source>
        <dbReference type="PIRSR" id="PIRSR602401-1"/>
    </source>
</evidence>
<evidence type="ECO:0000256" key="9">
    <source>
        <dbReference type="ARBA" id="ARBA00023002"/>
    </source>
</evidence>
<keyword evidence="8" id="KW-0067">ATP-binding</keyword>
<dbReference type="InterPro" id="IPR001650">
    <property type="entry name" value="Helicase_C-like"/>
</dbReference>
<dbReference type="InterPro" id="IPR027417">
    <property type="entry name" value="P-loop_NTPase"/>
</dbReference>
<dbReference type="Proteomes" id="UP001383192">
    <property type="component" value="Unassembled WGS sequence"/>
</dbReference>
<keyword evidence="11" id="KW-0503">Monooxygenase</keyword>